<evidence type="ECO:0000313" key="3">
    <source>
        <dbReference type="Proteomes" id="UP000529861"/>
    </source>
</evidence>
<feature type="transmembrane region" description="Helical" evidence="1">
    <location>
        <begin position="245"/>
        <end position="264"/>
    </location>
</feature>
<feature type="transmembrane region" description="Helical" evidence="1">
    <location>
        <begin position="71"/>
        <end position="93"/>
    </location>
</feature>
<feature type="transmembrane region" description="Helical" evidence="1">
    <location>
        <begin position="6"/>
        <end position="27"/>
    </location>
</feature>
<name>A0A7Y2L929_9THEO</name>
<keyword evidence="1" id="KW-0812">Transmembrane</keyword>
<dbReference type="AlphaFoldDB" id="A0A7Y2L929"/>
<dbReference type="PANTHER" id="PTHR35007">
    <property type="entry name" value="INTEGRAL MEMBRANE PROTEIN-RELATED"/>
    <property type="match status" value="1"/>
</dbReference>
<feature type="transmembrane region" description="Helical" evidence="1">
    <location>
        <begin position="99"/>
        <end position="117"/>
    </location>
</feature>
<organism evidence="2 3">
    <name type="scientific">Caldanaerobacter subterraneus</name>
    <dbReference type="NCBI Taxonomy" id="911092"/>
    <lineage>
        <taxon>Bacteria</taxon>
        <taxon>Bacillati</taxon>
        <taxon>Bacillota</taxon>
        <taxon>Clostridia</taxon>
        <taxon>Thermoanaerobacterales</taxon>
        <taxon>Thermoanaerobacteraceae</taxon>
        <taxon>Caldanaerobacter</taxon>
    </lineage>
</organism>
<reference evidence="2 3" key="1">
    <citation type="submission" date="2020-04" db="EMBL/GenBank/DDBJ databases">
        <title>Draft genome sequence of Caldanaerobacter sunterraneus. strain 1523vc isolated from Griffin hot spring, Kamchatka, Russia.</title>
        <authorList>
            <person name="Toshchakov S.V."/>
            <person name="Podosokorskaya O.A."/>
            <person name="Kublanov I.V."/>
            <person name="Korzhenkov A."/>
            <person name="Patrushev M.V."/>
        </authorList>
    </citation>
    <scope>NUCLEOTIDE SEQUENCE [LARGE SCALE GENOMIC DNA]</scope>
    <source>
        <strain evidence="2 3">1523vc</strain>
    </source>
</reference>
<protein>
    <recommendedName>
        <fullName evidence="4">Flp pilus assembly protein TadB</fullName>
    </recommendedName>
</protein>
<evidence type="ECO:0008006" key="4">
    <source>
        <dbReference type="Google" id="ProtNLM"/>
    </source>
</evidence>
<dbReference type="EMBL" id="JABEQB010000031">
    <property type="protein sequence ID" value="NNG67560.1"/>
    <property type="molecule type" value="Genomic_DNA"/>
</dbReference>
<accession>A0A7Y2L929</accession>
<proteinExistence type="predicted"/>
<keyword evidence="1" id="KW-0472">Membrane</keyword>
<dbReference type="Proteomes" id="UP000529861">
    <property type="component" value="Unassembled WGS sequence"/>
</dbReference>
<evidence type="ECO:0000256" key="1">
    <source>
        <dbReference type="SAM" id="Phobius"/>
    </source>
</evidence>
<keyword evidence="1" id="KW-1133">Transmembrane helix</keyword>
<evidence type="ECO:0000313" key="2">
    <source>
        <dbReference type="EMBL" id="NNG67560.1"/>
    </source>
</evidence>
<sequence>MFSIYFIFFLSTLAIVLLLMPVNLNFIKPKLKKPVTLEKKVEKWEYIKPREKSYIEKINEKIKNTLIQGGFSIKLSEFYFISFVSGIVGWLVGSALKNFLVSLMLFAVFSYLPYKYFYTIANSYKKRINAQLENAVSIIIAAFQSREDLILAIKDNINNFQEPLKTYFIEFVNKVDKFGMPFDESIDELAVKIGHPIFDDFVKLAKIHYEKGGDTKYALLDIPEDFRDHKLIMSEIDAEISPVKILGYIFAATIPATLLFQRLTNKIYYDLLVNTTIGRITVFVAFLIFFITLYQIKKIDSQIKI</sequence>
<dbReference type="PANTHER" id="PTHR35007:SF1">
    <property type="entry name" value="PILUS ASSEMBLY PROTEIN"/>
    <property type="match status" value="1"/>
</dbReference>
<gene>
    <name evidence="2" type="ORF">HKI81_10100</name>
</gene>
<feature type="transmembrane region" description="Helical" evidence="1">
    <location>
        <begin position="276"/>
        <end position="296"/>
    </location>
</feature>
<comment type="caution">
    <text evidence="2">The sequence shown here is derived from an EMBL/GenBank/DDBJ whole genome shotgun (WGS) entry which is preliminary data.</text>
</comment>